<dbReference type="Gene3D" id="1.10.3210.10">
    <property type="entry name" value="Hypothetical protein af1432"/>
    <property type="match status" value="1"/>
</dbReference>
<comment type="caution">
    <text evidence="3">The sequence shown here is derived from an EMBL/GenBank/DDBJ whole genome shotgun (WGS) entry which is preliminary data.</text>
</comment>
<dbReference type="SUPFAM" id="SSF109604">
    <property type="entry name" value="HD-domain/PDEase-like"/>
    <property type="match status" value="1"/>
</dbReference>
<dbReference type="SMART" id="SM00471">
    <property type="entry name" value="HDc"/>
    <property type="match status" value="1"/>
</dbReference>
<evidence type="ECO:0000313" key="4">
    <source>
        <dbReference type="Proteomes" id="UP000886998"/>
    </source>
</evidence>
<dbReference type="GO" id="GO:0006203">
    <property type="term" value="P:dGTP catabolic process"/>
    <property type="evidence" value="ECO:0007669"/>
    <property type="project" value="TreeGrafter"/>
</dbReference>
<name>A0A8X7CJL0_9ARAC</name>
<dbReference type="CDD" id="cd00077">
    <property type="entry name" value="HDc"/>
    <property type="match status" value="1"/>
</dbReference>
<evidence type="ECO:0000256" key="1">
    <source>
        <dbReference type="ARBA" id="ARBA00005776"/>
    </source>
</evidence>
<dbReference type="InterPro" id="IPR006674">
    <property type="entry name" value="HD_domain"/>
</dbReference>
<keyword evidence="4" id="KW-1185">Reference proteome</keyword>
<feature type="domain" description="HD" evidence="2">
    <location>
        <begin position="168"/>
        <end position="310"/>
    </location>
</feature>
<dbReference type="Pfam" id="PF01966">
    <property type="entry name" value="HD"/>
    <property type="match status" value="1"/>
</dbReference>
<accession>A0A8X7CJL0</accession>
<sequence length="608" mass="69580">MFTAIIRVNSHFKTNYDNSILHIWNFKCLKILLQQLLLNSSCNFSRNKTKAIDTEIPITYKEGIVIHNIQNKQVKTYRSEAVLKKSKEYSSQLHTEDDLNGCHCLSPQSKKLKSAHFSTKIFCDPVHGQISLHPACVAIIDTPQFQRLRSIKQTGFLEYVYPGSIHNRFSHSLGVCYLAGKYVRELGERQPELSITDVDILCVELAGLCHDLGHGPFSHSWEKYMHIASLQKKVNTVWKHEVVSINMLDYLIEDNNLLPILNKYGIGSKEISLIKDFILGVQPQDGNKTFLYQIVNNDDSGLDVDKWDYFLRDCHYLGLPCSFEYERLMQFAKVCVVDGKKQICFRDKVLECVYNVFRTRSNLHRLAYQHKVCMIVERMFFDAMLLTDGKCIGPTGEILHFWDWSMSAAFAHGETLKKALENFCLLTDSVVFLCMKYASQPDIKKAAEIVKAVEKRSLKTNGLYQHVGLKILPYFVSEADIANGLCQLLSAANERILSSFIATQLSDKNLEPVTDDDICVCVVPVSWGKGDKNPVDYVHFYSKDSVFSNHSSNCYDVSAMLPKSFQEIQVHVLCRRSDNYAFQVTRWCFENFWNCSPIKNSTKINGHL</sequence>
<evidence type="ECO:0000313" key="3">
    <source>
        <dbReference type="EMBL" id="GFY71058.1"/>
    </source>
</evidence>
<evidence type="ECO:0000259" key="2">
    <source>
        <dbReference type="PROSITE" id="PS51831"/>
    </source>
</evidence>
<dbReference type="PANTHER" id="PTHR11373">
    <property type="entry name" value="DEOXYNUCLEOSIDE TRIPHOSPHATE TRIPHOSPHOHYDROLASE"/>
    <property type="match status" value="1"/>
</dbReference>
<dbReference type="EMBL" id="BMAV01018596">
    <property type="protein sequence ID" value="GFY71058.1"/>
    <property type="molecule type" value="Genomic_DNA"/>
</dbReference>
<comment type="similarity">
    <text evidence="1">Belongs to the SAMHD1 family.</text>
</comment>
<dbReference type="OrthoDB" id="6475480at2759"/>
<reference evidence="3" key="1">
    <citation type="submission" date="2020-08" db="EMBL/GenBank/DDBJ databases">
        <title>Multicomponent nature underlies the extraordinary mechanical properties of spider dragline silk.</title>
        <authorList>
            <person name="Kono N."/>
            <person name="Nakamura H."/>
            <person name="Mori M."/>
            <person name="Yoshida Y."/>
            <person name="Ohtoshi R."/>
            <person name="Malay A.D."/>
            <person name="Moran D.A.P."/>
            <person name="Tomita M."/>
            <person name="Numata K."/>
            <person name="Arakawa K."/>
        </authorList>
    </citation>
    <scope>NUCLEOTIDE SEQUENCE</scope>
</reference>
<dbReference type="Proteomes" id="UP000886998">
    <property type="component" value="Unassembled WGS sequence"/>
</dbReference>
<dbReference type="InterPro" id="IPR050135">
    <property type="entry name" value="dGTPase-like"/>
</dbReference>
<dbReference type="Gene3D" id="3.30.70.2760">
    <property type="match status" value="1"/>
</dbReference>
<protein>
    <submittedName>
        <fullName evidence="3">Deoxynucleoside triphosphate triphosphohydrolase SAMHD1</fullName>
    </submittedName>
</protein>
<gene>
    <name evidence="3" type="primary">SAMHD1</name>
    <name evidence="3" type="ORF">TNIN_302</name>
</gene>
<organism evidence="3 4">
    <name type="scientific">Trichonephila inaurata madagascariensis</name>
    <dbReference type="NCBI Taxonomy" id="2747483"/>
    <lineage>
        <taxon>Eukaryota</taxon>
        <taxon>Metazoa</taxon>
        <taxon>Ecdysozoa</taxon>
        <taxon>Arthropoda</taxon>
        <taxon>Chelicerata</taxon>
        <taxon>Arachnida</taxon>
        <taxon>Araneae</taxon>
        <taxon>Araneomorphae</taxon>
        <taxon>Entelegynae</taxon>
        <taxon>Araneoidea</taxon>
        <taxon>Nephilidae</taxon>
        <taxon>Trichonephila</taxon>
        <taxon>Trichonephila inaurata</taxon>
    </lineage>
</organism>
<dbReference type="AlphaFoldDB" id="A0A8X7CJL0"/>
<dbReference type="GO" id="GO:0008832">
    <property type="term" value="F:dGTPase activity"/>
    <property type="evidence" value="ECO:0007669"/>
    <property type="project" value="TreeGrafter"/>
</dbReference>
<dbReference type="InterPro" id="IPR003607">
    <property type="entry name" value="HD/PDEase_dom"/>
</dbReference>
<dbReference type="GO" id="GO:0005634">
    <property type="term" value="C:nucleus"/>
    <property type="evidence" value="ECO:0007669"/>
    <property type="project" value="TreeGrafter"/>
</dbReference>
<proteinExistence type="inferred from homology"/>
<dbReference type="PANTHER" id="PTHR11373:SF4">
    <property type="entry name" value="DEOXYNUCLEOSIDE TRIPHOSPHATE TRIPHOSPHOHYDROLASE SAMHD1"/>
    <property type="match status" value="1"/>
</dbReference>
<dbReference type="PROSITE" id="PS51831">
    <property type="entry name" value="HD"/>
    <property type="match status" value="1"/>
</dbReference>